<protein>
    <submittedName>
        <fullName evidence="1">Uncharacterized protein</fullName>
    </submittedName>
</protein>
<reference evidence="1 2" key="1">
    <citation type="submission" date="2018-08" db="EMBL/GenBank/DDBJ databases">
        <title>Bacillus jemisoniae sp. nov., Bacillus chryseoplanitiae sp. nov., Bacillus resnikiae sp. nov., and Bacillus frankliniae sp. nov., isolated from Viking spacecraft and associated surfaces.</title>
        <authorList>
            <person name="Seuylemezian A."/>
            <person name="Vaishampayan P."/>
        </authorList>
    </citation>
    <scope>NUCLEOTIDE SEQUENCE [LARGE SCALE GENOMIC DNA]</scope>
    <source>
        <strain evidence="1 2">JJ-247</strain>
    </source>
</reference>
<sequence length="153" mass="17185">MADIKTEVQSIRDFVAPELPGATFKLQNMPDTYKAAELVIELVGSKAGTETASSYRIDQTYQLVYFGTSKLDCLTKMQAIERLLNDKQMIPLGARYLRIGSFSLSQSFKTETTGVFAVIGMLEAEIRETRTYVAYEPINNLETDTTVFTEEDE</sequence>
<comment type="caution">
    <text evidence="1">The sequence shown here is derived from an EMBL/GenBank/DDBJ whole genome shotgun (WGS) entry which is preliminary data.</text>
</comment>
<dbReference type="Proteomes" id="UP000265816">
    <property type="component" value="Unassembled WGS sequence"/>
</dbReference>
<dbReference type="OrthoDB" id="2904691at2"/>
<dbReference type="EMBL" id="QWVT01000001">
    <property type="protein sequence ID" value="RID88943.1"/>
    <property type="molecule type" value="Genomic_DNA"/>
</dbReference>
<organism evidence="1 2">
    <name type="scientific">Mesobacillus zeae</name>
    <dbReference type="NCBI Taxonomy" id="1917180"/>
    <lineage>
        <taxon>Bacteria</taxon>
        <taxon>Bacillati</taxon>
        <taxon>Bacillota</taxon>
        <taxon>Bacilli</taxon>
        <taxon>Bacillales</taxon>
        <taxon>Bacillaceae</taxon>
        <taxon>Mesobacillus</taxon>
    </lineage>
</organism>
<accession>A0A398BNJ9</accession>
<name>A0A398BNJ9_9BACI</name>
<evidence type="ECO:0000313" key="1">
    <source>
        <dbReference type="EMBL" id="RID88943.1"/>
    </source>
</evidence>
<gene>
    <name evidence="1" type="ORF">D1970_00115</name>
</gene>
<evidence type="ECO:0000313" key="2">
    <source>
        <dbReference type="Proteomes" id="UP000265816"/>
    </source>
</evidence>
<dbReference type="AlphaFoldDB" id="A0A398BNJ9"/>
<keyword evidence="2" id="KW-1185">Reference proteome</keyword>
<proteinExistence type="predicted"/>